<protein>
    <submittedName>
        <fullName evidence="2">Uncharacterized protein</fullName>
    </submittedName>
</protein>
<evidence type="ECO:0000313" key="2">
    <source>
        <dbReference type="EMBL" id="KAF4626354.1"/>
    </source>
</evidence>
<dbReference type="InterPro" id="IPR036259">
    <property type="entry name" value="MFS_trans_sf"/>
</dbReference>
<dbReference type="AlphaFoldDB" id="A0A8H4W0A6"/>
<keyword evidence="1" id="KW-0472">Membrane</keyword>
<dbReference type="OrthoDB" id="8904098at2759"/>
<dbReference type="PANTHER" id="PTHR11654">
    <property type="entry name" value="OLIGOPEPTIDE TRANSPORTER-RELATED"/>
    <property type="match status" value="1"/>
</dbReference>
<comment type="caution">
    <text evidence="2">The sequence shown here is derived from an EMBL/GenBank/DDBJ whole genome shotgun (WGS) entry which is preliminary data.</text>
</comment>
<reference evidence="2 3" key="1">
    <citation type="submission" date="2020-03" db="EMBL/GenBank/DDBJ databases">
        <title>Draft Genome Sequence of Cudoniella acicularis.</title>
        <authorList>
            <person name="Buettner E."/>
            <person name="Kellner H."/>
        </authorList>
    </citation>
    <scope>NUCLEOTIDE SEQUENCE [LARGE SCALE GENOMIC DNA]</scope>
    <source>
        <strain evidence="2 3">DSM 108380</strain>
    </source>
</reference>
<proteinExistence type="predicted"/>
<evidence type="ECO:0000313" key="3">
    <source>
        <dbReference type="Proteomes" id="UP000566819"/>
    </source>
</evidence>
<dbReference type="Proteomes" id="UP000566819">
    <property type="component" value="Unassembled WGS sequence"/>
</dbReference>
<keyword evidence="1" id="KW-0812">Transmembrane</keyword>
<sequence>MAEPVGNIETVAPIPPPVITGEKKEHSNIEHPIYRYDDYNEEIQGVLPTDEEFHTLRRVSDKIPWKVYTIAFVELCERFSYYGTTVVFTNFIQQPLPTGSTTGAGGADGQSGALGKQQQASTGITTFNQFWVYVIPLFGAYMADAHWGRYKTIVIALAFAIVGHIIIVSQHFPPYRRTTPPH</sequence>
<evidence type="ECO:0000256" key="1">
    <source>
        <dbReference type="SAM" id="Phobius"/>
    </source>
</evidence>
<accession>A0A8H4W0A6</accession>
<dbReference type="Gene3D" id="1.20.1250.20">
    <property type="entry name" value="MFS general substrate transporter like domains"/>
    <property type="match status" value="1"/>
</dbReference>
<keyword evidence="1" id="KW-1133">Transmembrane helix</keyword>
<dbReference type="SUPFAM" id="SSF103473">
    <property type="entry name" value="MFS general substrate transporter"/>
    <property type="match status" value="1"/>
</dbReference>
<dbReference type="EMBL" id="JAAMPI010001168">
    <property type="protein sequence ID" value="KAF4626354.1"/>
    <property type="molecule type" value="Genomic_DNA"/>
</dbReference>
<gene>
    <name evidence="2" type="ORF">G7Y89_g11802</name>
</gene>
<keyword evidence="3" id="KW-1185">Reference proteome</keyword>
<organism evidence="2 3">
    <name type="scientific">Cudoniella acicularis</name>
    <dbReference type="NCBI Taxonomy" id="354080"/>
    <lineage>
        <taxon>Eukaryota</taxon>
        <taxon>Fungi</taxon>
        <taxon>Dikarya</taxon>
        <taxon>Ascomycota</taxon>
        <taxon>Pezizomycotina</taxon>
        <taxon>Leotiomycetes</taxon>
        <taxon>Helotiales</taxon>
        <taxon>Tricladiaceae</taxon>
        <taxon>Cudoniella</taxon>
    </lineage>
</organism>
<name>A0A8H4W0A6_9HELO</name>
<feature type="transmembrane region" description="Helical" evidence="1">
    <location>
        <begin position="152"/>
        <end position="172"/>
    </location>
</feature>